<protein>
    <submittedName>
        <fullName evidence="1">Uncharacterized protein</fullName>
    </submittedName>
</protein>
<name>A0ACB9EYT5_CICIN</name>
<comment type="caution">
    <text evidence="1">The sequence shown here is derived from an EMBL/GenBank/DDBJ whole genome shotgun (WGS) entry which is preliminary data.</text>
</comment>
<proteinExistence type="predicted"/>
<sequence>MCFTMTMFMLLLTTVLSFFQVPSLASSPHLINFRSPNLYPESFSWDPTAKHFIVGSLRYPTLLSVSDAGVINTLASEDSIPANSSFLGITVDVVHSRVLAVVHPRSQPSNCALAAYDLRSPHHRLFLTILHDAASTTFASGANDVTVDFSGNAFVTNSASNFIWKVDPEGKASVFSKSKIFTKTPVPDTPYSSCGLNGIAYCSKGYLLVAQSNTGNLYKVDSEDGTARKIQLNRELNAPDGIAIRIDGVLLVVSQYKLYFIKSDNSWSDGVVYEETVLDTGRFATSVTVGAEDRVYVLYGHVNEGIMGNSQRGEFSILDVRSEDESGDKAVWIYVLVGFGFAYLLVWRIRFQTRQLFTNMNEKNA</sequence>
<evidence type="ECO:0000313" key="2">
    <source>
        <dbReference type="Proteomes" id="UP001055811"/>
    </source>
</evidence>
<dbReference type="EMBL" id="CM042011">
    <property type="protein sequence ID" value="KAI3763783.1"/>
    <property type="molecule type" value="Genomic_DNA"/>
</dbReference>
<gene>
    <name evidence="1" type="ORF">L2E82_13780</name>
</gene>
<reference evidence="1 2" key="2">
    <citation type="journal article" date="2022" name="Mol. Ecol. Resour.">
        <title>The genomes of chicory, endive, great burdock and yacon provide insights into Asteraceae paleo-polyploidization history and plant inulin production.</title>
        <authorList>
            <person name="Fan W."/>
            <person name="Wang S."/>
            <person name="Wang H."/>
            <person name="Wang A."/>
            <person name="Jiang F."/>
            <person name="Liu H."/>
            <person name="Zhao H."/>
            <person name="Xu D."/>
            <person name="Zhang Y."/>
        </authorList>
    </citation>
    <scope>NUCLEOTIDE SEQUENCE [LARGE SCALE GENOMIC DNA]</scope>
    <source>
        <strain evidence="2">cv. Punajuju</strain>
        <tissue evidence="1">Leaves</tissue>
    </source>
</reference>
<reference evidence="2" key="1">
    <citation type="journal article" date="2022" name="Mol. Ecol. Resour.">
        <title>The genomes of chicory, endive, great burdock and yacon provide insights into Asteraceae palaeo-polyploidization history and plant inulin production.</title>
        <authorList>
            <person name="Fan W."/>
            <person name="Wang S."/>
            <person name="Wang H."/>
            <person name="Wang A."/>
            <person name="Jiang F."/>
            <person name="Liu H."/>
            <person name="Zhao H."/>
            <person name="Xu D."/>
            <person name="Zhang Y."/>
        </authorList>
    </citation>
    <scope>NUCLEOTIDE SEQUENCE [LARGE SCALE GENOMIC DNA]</scope>
    <source>
        <strain evidence="2">cv. Punajuju</strain>
    </source>
</reference>
<evidence type="ECO:0000313" key="1">
    <source>
        <dbReference type="EMBL" id="KAI3763783.1"/>
    </source>
</evidence>
<organism evidence="1 2">
    <name type="scientific">Cichorium intybus</name>
    <name type="common">Chicory</name>
    <dbReference type="NCBI Taxonomy" id="13427"/>
    <lineage>
        <taxon>Eukaryota</taxon>
        <taxon>Viridiplantae</taxon>
        <taxon>Streptophyta</taxon>
        <taxon>Embryophyta</taxon>
        <taxon>Tracheophyta</taxon>
        <taxon>Spermatophyta</taxon>
        <taxon>Magnoliopsida</taxon>
        <taxon>eudicotyledons</taxon>
        <taxon>Gunneridae</taxon>
        <taxon>Pentapetalae</taxon>
        <taxon>asterids</taxon>
        <taxon>campanulids</taxon>
        <taxon>Asterales</taxon>
        <taxon>Asteraceae</taxon>
        <taxon>Cichorioideae</taxon>
        <taxon>Cichorieae</taxon>
        <taxon>Cichoriinae</taxon>
        <taxon>Cichorium</taxon>
    </lineage>
</organism>
<accession>A0ACB9EYT5</accession>
<dbReference type="Proteomes" id="UP001055811">
    <property type="component" value="Linkage Group LG03"/>
</dbReference>
<keyword evidence="2" id="KW-1185">Reference proteome</keyword>